<dbReference type="PROSITE" id="PS50923">
    <property type="entry name" value="SUSHI"/>
    <property type="match status" value="3"/>
</dbReference>
<feature type="domain" description="Sushi" evidence="5">
    <location>
        <begin position="72"/>
        <end position="128"/>
    </location>
</feature>
<dbReference type="InterPro" id="IPR000742">
    <property type="entry name" value="EGF"/>
</dbReference>
<dbReference type="InterPro" id="IPR009030">
    <property type="entry name" value="Growth_fac_rcpt_cys_sf"/>
</dbReference>
<dbReference type="Gene3D" id="2.120.10.30">
    <property type="entry name" value="TolB, C-terminal domain"/>
    <property type="match status" value="3"/>
</dbReference>
<sequence length="1431" mass="161376">MITSSYIHVILEKTVTCPKSFSGGNWISCQYRENETCSYICISGFHKDSHIQNATCGADGAWNRNTEKLCRRKCDIGIPKAILNSSCSLEIGEECNFECAFGFKAPYSINKVKCQKNGEWAPAQICKEINCPTTIPNGAVSLTSCNRRIYSQCEFMCNQGFDPNPKHNKVSCGIDGKWLETADPFCLKRKGLCINYLKHGRWVKGCQFRQNDTCAFECDGGFSKLSNLTRNITCTSSGEWDIDLSLLCQKHNRGLIVTLSPNFGVVNNHLYTLPTIHDGTPSLGSILSHHFPIDVQIHSVDGDYALGHAYVYDHYMKTIYGNSNFSFGISEYNKWTILHRGLSKDHVKLAVDWISHNIYWTDPQYRWIAIQSLLSNDTSMYRILIHNNLEGPHGLAVDPLEGMLFWSDIGIFTKIEVSSLSGRNRKPLIYSHLLNPYSLAADHLSRRLYWLDVGRDTVETATYEGGYRKILIRKTSRSYFDIAIYKDYLYVTDIFYGKLHFFNKTTGEELHESLSREGETYFGITVFDPDAQPTSATDHCHNYGCEHICVTDKDGAFCLCKEGYTLNKDMKTCSVNNQYFHRGLVFSNKSSICIVDIRVVTDFSYDPNCVLKTSGTKYMVLDTDQRQVIFANDTAIYSARINNLDLHQLTEQSGKISGLAWDGLDRKVYWSEMNTGKIWRLSIKTYTADVFLDGLISPRDILILQHERRLYWISDRKGSTIESSSFDGSNHKIVLNSEDLVNPKSLTYDPHKKRIYFLDITAAGTNYIYSCKQDGSDLNSFVSTEINLEKMEIYRGHLLVTAEDADRTLIISYSTELEEATTSGVFIDSGNISAIKVFDENVRQNETGPCFNLHGDCEQICISNGKTRICECAFGFKLGRNGKNCTADPIDDIFMLVGDRTHNKIYQINLTDQSVQGINAIGTNSLTGVSYSPVHNQIIWGTEEPKVSIIHLNSTREKIFSISRTHNSHYYPYRFAVDYSTGNIYYTAVNKRRSLVRRQNYIGVLSTKGKHKVLVTGLSFPHGIVVYPSKGLLFYADGGFGAHIGKSNMDGSEPAVLLDIRMEWPTELTIDYKNEYLYWIDHFDDSIRYCKLDGTGHKKLIEYPKAGLQGLALYEDYLYISAKEHSNLRKVNRFRPNDTTEFATHGELGRIQSINIYSSAYQNKNSFCSNGNGGCSTFCFPTPDGGVCDCEDEVDLMEGSENICSNAPQCPEILKQIIVSSDCQRMTGSNCTFTCMQGYVARQNVDSVVCNGEKYTPIDACEAITCPEKFSHGMISSTCNNRVGQTCGYECTEYGYEKNEKISTIKCTESGTWNIDTGILCQLSTAPKSEPDTITISVENTIAVIVFTFIIVIILIIILFIRKRIRILNINHKRLEEEVTSRLDMVANTSFGPEINRAYSHVTYENGAVHINSASKTEEAVKSSLPHLNTF</sequence>
<keyword evidence="2" id="KW-0768">Sushi</keyword>
<keyword evidence="4" id="KW-1133">Transmembrane helix</keyword>
<feature type="repeat" description="LDL-receptor class B" evidence="3">
    <location>
        <begin position="708"/>
        <end position="752"/>
    </location>
</feature>
<proteinExistence type="predicted"/>
<dbReference type="SMART" id="SM00032">
    <property type="entry name" value="CCP"/>
    <property type="match status" value="6"/>
</dbReference>
<evidence type="ECO:0000256" key="3">
    <source>
        <dbReference type="PROSITE-ProRule" id="PRU00461"/>
    </source>
</evidence>
<dbReference type="InterPro" id="IPR050778">
    <property type="entry name" value="Cueball_EGF_LRP_Nidogen"/>
</dbReference>
<feature type="repeat" description="LDL-receptor class B" evidence="3">
    <location>
        <begin position="402"/>
        <end position="445"/>
    </location>
</feature>
<protein>
    <recommendedName>
        <fullName evidence="5">Sushi domain-containing protein</fullName>
    </recommendedName>
</protein>
<dbReference type="Proteomes" id="UP001634394">
    <property type="component" value="Unassembled WGS sequence"/>
</dbReference>
<keyword evidence="1 2" id="KW-1015">Disulfide bond</keyword>
<accession>A0ABD3UPY9</accession>
<dbReference type="Gene3D" id="2.10.70.10">
    <property type="entry name" value="Complement Module, domain 1"/>
    <property type="match status" value="3"/>
</dbReference>
<evidence type="ECO:0000313" key="7">
    <source>
        <dbReference type="Proteomes" id="UP001634394"/>
    </source>
</evidence>
<dbReference type="PROSITE" id="PS51120">
    <property type="entry name" value="LDLRB"/>
    <property type="match status" value="4"/>
</dbReference>
<evidence type="ECO:0000313" key="6">
    <source>
        <dbReference type="EMBL" id="KAL3851601.1"/>
    </source>
</evidence>
<dbReference type="InterPro" id="IPR035976">
    <property type="entry name" value="Sushi/SCR/CCP_sf"/>
</dbReference>
<dbReference type="EMBL" id="JBJQND010000015">
    <property type="protein sequence ID" value="KAL3851601.1"/>
    <property type="molecule type" value="Genomic_DNA"/>
</dbReference>
<evidence type="ECO:0000259" key="5">
    <source>
        <dbReference type="PROSITE" id="PS50923"/>
    </source>
</evidence>
<dbReference type="CDD" id="cd00033">
    <property type="entry name" value="CCP"/>
    <property type="match status" value="2"/>
</dbReference>
<feature type="domain" description="Sushi" evidence="5">
    <location>
        <begin position="1264"/>
        <end position="1323"/>
    </location>
</feature>
<dbReference type="InterPro" id="IPR000436">
    <property type="entry name" value="Sushi_SCR_CCP_dom"/>
</dbReference>
<keyword evidence="4" id="KW-0472">Membrane</keyword>
<comment type="caution">
    <text evidence="6">The sequence shown here is derived from an EMBL/GenBank/DDBJ whole genome shotgun (WGS) entry which is preliminary data.</text>
</comment>
<keyword evidence="7" id="KW-1185">Reference proteome</keyword>
<evidence type="ECO:0000256" key="4">
    <source>
        <dbReference type="SAM" id="Phobius"/>
    </source>
</evidence>
<feature type="transmembrane region" description="Helical" evidence="4">
    <location>
        <begin position="1342"/>
        <end position="1361"/>
    </location>
</feature>
<feature type="domain" description="Sushi" evidence="5">
    <location>
        <begin position="129"/>
        <end position="188"/>
    </location>
</feature>
<comment type="caution">
    <text evidence="2">Lacks conserved residue(s) required for the propagation of feature annotation.</text>
</comment>
<feature type="disulfide bond" evidence="2">
    <location>
        <begin position="99"/>
        <end position="126"/>
    </location>
</feature>
<dbReference type="InterPro" id="IPR011042">
    <property type="entry name" value="6-blade_b-propeller_TolB-like"/>
</dbReference>
<feature type="repeat" description="LDL-receptor class B" evidence="3">
    <location>
        <begin position="446"/>
        <end position="488"/>
    </location>
</feature>
<dbReference type="SMART" id="SM00135">
    <property type="entry name" value="LY"/>
    <property type="match status" value="8"/>
</dbReference>
<dbReference type="InterPro" id="IPR000033">
    <property type="entry name" value="LDLR_classB_rpt"/>
</dbReference>
<dbReference type="SUPFAM" id="SSF57184">
    <property type="entry name" value="Growth factor receptor domain"/>
    <property type="match status" value="1"/>
</dbReference>
<name>A0ABD3UPY9_SINWO</name>
<dbReference type="SMART" id="SM00181">
    <property type="entry name" value="EGF"/>
    <property type="match status" value="3"/>
</dbReference>
<keyword evidence="4" id="KW-0812">Transmembrane</keyword>
<organism evidence="6 7">
    <name type="scientific">Sinanodonta woodiana</name>
    <name type="common">Chinese pond mussel</name>
    <name type="synonym">Anodonta woodiana</name>
    <dbReference type="NCBI Taxonomy" id="1069815"/>
    <lineage>
        <taxon>Eukaryota</taxon>
        <taxon>Metazoa</taxon>
        <taxon>Spiralia</taxon>
        <taxon>Lophotrochozoa</taxon>
        <taxon>Mollusca</taxon>
        <taxon>Bivalvia</taxon>
        <taxon>Autobranchia</taxon>
        <taxon>Heteroconchia</taxon>
        <taxon>Palaeoheterodonta</taxon>
        <taxon>Unionida</taxon>
        <taxon>Unionoidea</taxon>
        <taxon>Unionidae</taxon>
        <taxon>Unioninae</taxon>
        <taxon>Sinanodonta</taxon>
    </lineage>
</organism>
<dbReference type="SUPFAM" id="SSF57535">
    <property type="entry name" value="Complement control module/SCR domain"/>
    <property type="match status" value="4"/>
</dbReference>
<feature type="repeat" description="LDL-receptor class B" evidence="3">
    <location>
        <begin position="356"/>
        <end position="401"/>
    </location>
</feature>
<dbReference type="PROSITE" id="PS01186">
    <property type="entry name" value="EGF_2"/>
    <property type="match status" value="1"/>
</dbReference>
<dbReference type="PANTHER" id="PTHR46513:SF13">
    <property type="entry name" value="EGF-LIKE DOMAIN-CONTAINING PROTEIN"/>
    <property type="match status" value="1"/>
</dbReference>
<evidence type="ECO:0000256" key="1">
    <source>
        <dbReference type="ARBA" id="ARBA00023157"/>
    </source>
</evidence>
<dbReference type="Pfam" id="PF00084">
    <property type="entry name" value="Sushi"/>
    <property type="match status" value="5"/>
</dbReference>
<evidence type="ECO:0000256" key="2">
    <source>
        <dbReference type="PROSITE-ProRule" id="PRU00302"/>
    </source>
</evidence>
<gene>
    <name evidence="6" type="ORF">ACJMK2_015338</name>
</gene>
<dbReference type="SUPFAM" id="SSF63825">
    <property type="entry name" value="YWTD domain"/>
    <property type="match status" value="3"/>
</dbReference>
<dbReference type="PANTHER" id="PTHR46513">
    <property type="entry name" value="VITELLOGENIN RECEPTOR-LIKE PROTEIN-RELATED-RELATED"/>
    <property type="match status" value="1"/>
</dbReference>
<reference evidence="6 7" key="1">
    <citation type="submission" date="2024-11" db="EMBL/GenBank/DDBJ databases">
        <title>Chromosome-level genome assembly of the freshwater bivalve Anodonta woodiana.</title>
        <authorList>
            <person name="Chen X."/>
        </authorList>
    </citation>
    <scope>NUCLEOTIDE SEQUENCE [LARGE SCALE GENOMIC DNA]</scope>
    <source>
        <strain evidence="6">MN2024</strain>
        <tissue evidence="6">Gills</tissue>
    </source>
</reference>